<feature type="compositionally biased region" description="Basic and acidic residues" evidence="2">
    <location>
        <begin position="1188"/>
        <end position="1209"/>
    </location>
</feature>
<evidence type="ECO:0000259" key="3">
    <source>
        <dbReference type="PROSITE" id="PS50158"/>
    </source>
</evidence>
<reference evidence="4" key="2">
    <citation type="journal article" date="2017" name="Front. Cell. Infect. Microbiol.">
        <title>Analysis of the Salivary Gland Transcriptome of Unfed and Partially Fed Amblyomma sculptum Ticks and Descriptive Proteome of the Saliva.</title>
        <authorList>
            <person name="Esteves E."/>
            <person name="Maruyama S.R."/>
            <person name="Kawahara R."/>
            <person name="Fujita A."/>
            <person name="Martins L.A."/>
            <person name="Righi A.A."/>
            <person name="Costa F.B."/>
            <person name="Palmisano G."/>
            <person name="Labruna M.B."/>
            <person name="Sa-Nunes A."/>
            <person name="Ribeiro J.M.C."/>
            <person name="Fogaca A.C."/>
        </authorList>
    </citation>
    <scope>NUCLEOTIDE SEQUENCE</scope>
</reference>
<keyword evidence="1" id="KW-0479">Metal-binding</keyword>
<evidence type="ECO:0000256" key="2">
    <source>
        <dbReference type="SAM" id="MobiDB-lite"/>
    </source>
</evidence>
<feature type="compositionally biased region" description="Basic and acidic residues" evidence="2">
    <location>
        <begin position="1013"/>
        <end position="1028"/>
    </location>
</feature>
<feature type="compositionally biased region" description="Basic and acidic residues" evidence="2">
    <location>
        <begin position="583"/>
        <end position="596"/>
    </location>
</feature>
<feature type="compositionally biased region" description="Polar residues" evidence="2">
    <location>
        <begin position="650"/>
        <end position="662"/>
    </location>
</feature>
<name>A0A1E1XL83_AMBSC</name>
<evidence type="ECO:0000256" key="1">
    <source>
        <dbReference type="PROSITE-ProRule" id="PRU00047"/>
    </source>
</evidence>
<feature type="compositionally biased region" description="Basic and acidic residues" evidence="2">
    <location>
        <begin position="1148"/>
        <end position="1157"/>
    </location>
</feature>
<feature type="compositionally biased region" description="Basic and acidic residues" evidence="2">
    <location>
        <begin position="53"/>
        <end position="69"/>
    </location>
</feature>
<sequence length="1493" mass="162399">MLGDGSGDRRRPYPDEFDELSLESYDYRPGRHRDSERFASFSDRSRRPLSPPRFDRDPERPFGCEDRSRPSFGPSRPRPEEEPFSIPEKRDRPFDCQSPRAVRPRFSMESELDVPPRAPNMRRGDGDRGLPRPSDHRGTPPNAGSWHPRPYGFEHARSIAEDRADSLPFRGGWCESWHPSRRGPNREDFRDTGEKCSPPPLFRQRPEGRMDLDLCPPDSSEHQDSDHKQRRPRSGYRDYDHWDSHPEELQARGQERPGVPYCDERPASFSGPGGSPFHPGQFVGNSRRRPASADQEPLPGMSGPREPYIPRNMSQSSSHGSHSGSACEERQLPDKHGIRPAPLKIENRGDPDHGAAPGCQERPTIRNPPFPNPQKSRKGEEAVKPERQELPDNSGSYGLSNRRYSGESDPPNSGIREKAVDAGCPWPKLPVTGENRAVKSDPLLGPINTECKAQLPVGFGGIHVGIQGLPAASIPPVQLPRAITAVRAPSGPVISQHTGSVSHTESGSHQRLPILVQKQQQSFSAQDLLPSAPVDHVWQSTQSLSFFGSIPQLPTQSGPHTPRPTCLDNIDRPLTVMKAGGFNEEKPPSIPSDRKLQPPPSPPWMLGCKEQLGYPELRQCFQKVPQANKPEGPQYQISSGDNDEKPSAAPTGQQPPQITSKVSCGPRKPYGPDYPHSGRQSQSSDALPKAASLPSVSSLPQEPSTCPPSVCATPQQMTTTSINVTELDISAATPFKNQDPRPLTTAYPKVRFSLPPPLLAQAQARFPASANQDESRTCAPHASVSHAKPATSVEVKQPAVSPAVQSKLGDKPSTERRSLEPPPGIPCFIAGSLQGPGIATSVPQAPVSPIYFQGQQAATAGNQKQRSPAPDCQVQMTSALPSSKLGSNVGQLKLGKSKSPNELYGPFLPSPAVAVQLASTDTVSASSKVEVMDVDAVGTGLNVQSDKTVASIGPITLPVRKLESQSALSAVNQADLSKKSELRSQITGPQNKNAALKKQQPLIMKHPANQKKKAAESKNPEAEPKKQEAIVGSEGPLSRCDPGTTDPPKPSTGTGEAPSKCSGSGFKNSEEGMGNQAASVTNQKSTSVVKQETLKTEEISEKNDETLVSCKDKMITDKETPSGSESALNDHEVSSSTPECSDEGTSVGEDKTADASKEPSANSTVTVDGGDNCDKGRKLTPKSSSPATKRDDFSDSGESEHSDTNKSTESRSPSPKKRSARGSRTDSSDDDCQDTDTETRMDDNCRSGPFNEGQIFGIPVVFKAISSPHTFWHIRSERISRDLDEIVGDSVVNQKINRAGFLCVNVATAGDAVKLLSIKKLGGVIVEAVLPSMYLRHEAKIRGVPQEYSNKELTEYFSDFGVVAARRQFTYKRLRDGTFEEYPRSSVILTFKPDATLPSAVELGSDRYSVEEYIEAPVQCFKCLRFGHSARECVSTSRCKNCGARYCLEDCRRGKPLCANCFGPHPATYTGCPRRREVAFASLWKRAFDLDAL</sequence>
<feature type="region of interest" description="Disordered" evidence="2">
    <location>
        <begin position="579"/>
        <end position="608"/>
    </location>
</feature>
<feature type="compositionally biased region" description="Basic and acidic residues" evidence="2">
    <location>
        <begin position="25"/>
        <end position="37"/>
    </location>
</feature>
<dbReference type="EMBL" id="GFAA01003588">
    <property type="protein sequence ID" value="JAT99846.1"/>
    <property type="molecule type" value="mRNA"/>
</dbReference>
<feature type="region of interest" description="Disordered" evidence="2">
    <location>
        <begin position="1"/>
        <end position="151"/>
    </location>
</feature>
<feature type="compositionally biased region" description="Basic and acidic residues" evidence="2">
    <location>
        <begin position="327"/>
        <end position="337"/>
    </location>
</feature>
<accession>A0A1E1XL83</accession>
<feature type="compositionally biased region" description="Polar residues" evidence="2">
    <location>
        <begin position="391"/>
        <end position="403"/>
    </location>
</feature>
<feature type="compositionally biased region" description="Basic and acidic residues" evidence="2">
    <location>
        <begin position="184"/>
        <end position="194"/>
    </location>
</feature>
<feature type="region of interest" description="Disordered" evidence="2">
    <location>
        <begin position="626"/>
        <end position="714"/>
    </location>
</feature>
<keyword evidence="1" id="KW-0862">Zinc</keyword>
<feature type="compositionally biased region" description="Basic and acidic residues" evidence="2">
    <location>
        <begin position="808"/>
        <end position="819"/>
    </location>
</feature>
<proteinExistence type="evidence at transcript level"/>
<feature type="compositionally biased region" description="Low complexity" evidence="2">
    <location>
        <begin position="314"/>
        <end position="325"/>
    </location>
</feature>
<feature type="region of interest" description="Disordered" evidence="2">
    <location>
        <begin position="765"/>
        <end position="826"/>
    </location>
</feature>
<feature type="region of interest" description="Disordered" evidence="2">
    <location>
        <begin position="974"/>
        <end position="1246"/>
    </location>
</feature>
<protein>
    <submittedName>
        <fullName evidence="4">Putative nucleolar gtpase/atpase</fullName>
    </submittedName>
</protein>
<dbReference type="GO" id="GO:0008270">
    <property type="term" value="F:zinc ion binding"/>
    <property type="evidence" value="ECO:0007669"/>
    <property type="project" value="UniProtKB-KW"/>
</dbReference>
<dbReference type="GO" id="GO:0003676">
    <property type="term" value="F:nucleic acid binding"/>
    <property type="evidence" value="ECO:0007669"/>
    <property type="project" value="InterPro"/>
</dbReference>
<evidence type="ECO:0000313" key="4">
    <source>
        <dbReference type="EMBL" id="JAT99846.1"/>
    </source>
</evidence>
<organism evidence="4">
    <name type="scientific">Amblyomma sculptum</name>
    <name type="common">Tick</name>
    <dbReference type="NCBI Taxonomy" id="1581419"/>
    <lineage>
        <taxon>Eukaryota</taxon>
        <taxon>Metazoa</taxon>
        <taxon>Ecdysozoa</taxon>
        <taxon>Arthropoda</taxon>
        <taxon>Chelicerata</taxon>
        <taxon>Arachnida</taxon>
        <taxon>Acari</taxon>
        <taxon>Parasitiformes</taxon>
        <taxon>Ixodida</taxon>
        <taxon>Ixodoidea</taxon>
        <taxon>Ixodidae</taxon>
        <taxon>Amblyomminae</taxon>
        <taxon>Amblyomma</taxon>
    </lineage>
</organism>
<feature type="compositionally biased region" description="Polar residues" evidence="2">
    <location>
        <begin position="983"/>
        <end position="993"/>
    </location>
</feature>
<feature type="region of interest" description="Disordered" evidence="2">
    <location>
        <begin position="170"/>
        <end position="420"/>
    </location>
</feature>
<dbReference type="PROSITE" id="PS50158">
    <property type="entry name" value="ZF_CCHC"/>
    <property type="match status" value="1"/>
</dbReference>
<feature type="compositionally biased region" description="Polar residues" evidence="2">
    <location>
        <begin position="694"/>
        <end position="704"/>
    </location>
</feature>
<keyword evidence="1" id="KW-0863">Zinc-finger</keyword>
<feature type="compositionally biased region" description="Polar residues" evidence="2">
    <location>
        <begin position="1076"/>
        <end position="1090"/>
    </location>
</feature>
<feature type="compositionally biased region" description="Basic and acidic residues" evidence="2">
    <location>
        <begin position="235"/>
        <end position="255"/>
    </location>
</feature>
<feature type="compositionally biased region" description="Basic and acidic residues" evidence="2">
    <location>
        <begin position="122"/>
        <end position="138"/>
    </location>
</feature>
<feature type="domain" description="CCHC-type" evidence="3">
    <location>
        <begin position="1420"/>
        <end position="1433"/>
    </location>
</feature>
<reference evidence="4" key="1">
    <citation type="submission" date="2016-09" db="EMBL/GenBank/DDBJ databases">
        <authorList>
            <person name="Capua I."/>
            <person name="De Benedictis P."/>
            <person name="Joannis T."/>
            <person name="Lombin L.H."/>
            <person name="Cattoli G."/>
        </authorList>
    </citation>
    <scope>NUCLEOTIDE SEQUENCE</scope>
</reference>
<feature type="compositionally biased region" description="Basic and acidic residues" evidence="2">
    <location>
        <begin position="77"/>
        <end position="94"/>
    </location>
</feature>
<feature type="compositionally biased region" description="Basic and acidic residues" evidence="2">
    <location>
        <begin position="1"/>
        <end position="14"/>
    </location>
</feature>
<dbReference type="InterPro" id="IPR001878">
    <property type="entry name" value="Znf_CCHC"/>
</dbReference>
<feature type="compositionally biased region" description="Basic and acidic residues" evidence="2">
    <location>
        <begin position="1092"/>
        <end position="1120"/>
    </location>
</feature>
<feature type="compositionally biased region" description="Basic and acidic residues" evidence="2">
    <location>
        <begin position="377"/>
        <end position="390"/>
    </location>
</feature>